<reference evidence="2 3" key="1">
    <citation type="submission" date="2018-02" db="EMBL/GenBank/DDBJ databases">
        <title>Comparative genomes isolates from brazilian mangrove.</title>
        <authorList>
            <person name="Araujo J.E."/>
            <person name="Taketani R.G."/>
            <person name="Silva M.C.P."/>
            <person name="Loureco M.V."/>
            <person name="Andreote F.D."/>
        </authorList>
    </citation>
    <scope>NUCLEOTIDE SEQUENCE [LARGE SCALE GENOMIC DNA]</scope>
    <source>
        <strain evidence="2 3">NAP PRIS-MGV</strain>
    </source>
</reference>
<dbReference type="RefSeq" id="WP_105359326.1">
    <property type="nucleotide sequence ID" value="NZ_PUIB01000027.1"/>
</dbReference>
<dbReference type="EMBL" id="PUIB01000027">
    <property type="protein sequence ID" value="PQO27775.1"/>
    <property type="molecule type" value="Genomic_DNA"/>
</dbReference>
<dbReference type="Pfam" id="PF00144">
    <property type="entry name" value="Beta-lactamase"/>
    <property type="match status" value="1"/>
</dbReference>
<accession>A0A2S8F6J8</accession>
<protein>
    <recommendedName>
        <fullName evidence="1">Beta-lactamase-related domain-containing protein</fullName>
    </recommendedName>
</protein>
<gene>
    <name evidence="2" type="ORF">C5Y98_27165</name>
</gene>
<sequence>MNISLRLLVSLFLLLAITVFISPAAAQMPVAGKPAPELAELDQAMLDFMKENDISAGSLSVMKDGKIVLHHTYGWQDEQRQVPIREDAMFRVASVTKPFTAAAIRKLIRDGQISLDSKVFRLAGSDEGLLDFQPLGKPDPRLKEITIDHLLHHRGGWDRDMVGDLTYREKEIAQAFGVASPPGREKTVRYVMGQPLQHDPGAKYAYSNIGFLLLGLIVEKVSGQSYQQFVQQHVMQPAGNSTNDWLLGRTFKSDQDPREPYYDNDDVVENVFYPAHSKQPHVKKPYGGFEVEARTSQGRIVASGVAVLRFLDRYQVNGPNIGGPRPAPGNWKWNHGGSLPGTNAVARQRGDGINFVVLFNKRPNNGNFAMTMRGKLDEIFDGGKVLSGN</sequence>
<organism evidence="2 3">
    <name type="scientific">Blastopirellula marina</name>
    <dbReference type="NCBI Taxonomy" id="124"/>
    <lineage>
        <taxon>Bacteria</taxon>
        <taxon>Pseudomonadati</taxon>
        <taxon>Planctomycetota</taxon>
        <taxon>Planctomycetia</taxon>
        <taxon>Pirellulales</taxon>
        <taxon>Pirellulaceae</taxon>
        <taxon>Blastopirellula</taxon>
    </lineage>
</organism>
<evidence type="ECO:0000259" key="1">
    <source>
        <dbReference type="Pfam" id="PF00144"/>
    </source>
</evidence>
<dbReference type="InterPro" id="IPR012338">
    <property type="entry name" value="Beta-lactam/transpept-like"/>
</dbReference>
<dbReference type="SUPFAM" id="SSF56601">
    <property type="entry name" value="beta-lactamase/transpeptidase-like"/>
    <property type="match status" value="1"/>
</dbReference>
<evidence type="ECO:0000313" key="2">
    <source>
        <dbReference type="EMBL" id="PQO27775.1"/>
    </source>
</evidence>
<feature type="domain" description="Beta-lactamase-related" evidence="1">
    <location>
        <begin position="41"/>
        <end position="311"/>
    </location>
</feature>
<comment type="caution">
    <text evidence="2">The sequence shown here is derived from an EMBL/GenBank/DDBJ whole genome shotgun (WGS) entry which is preliminary data.</text>
</comment>
<dbReference type="InterPro" id="IPR001466">
    <property type="entry name" value="Beta-lactam-related"/>
</dbReference>
<evidence type="ECO:0000313" key="3">
    <source>
        <dbReference type="Proteomes" id="UP000239388"/>
    </source>
</evidence>
<dbReference type="InterPro" id="IPR050491">
    <property type="entry name" value="AmpC-like"/>
</dbReference>
<dbReference type="PANTHER" id="PTHR46825">
    <property type="entry name" value="D-ALANYL-D-ALANINE-CARBOXYPEPTIDASE/ENDOPEPTIDASE AMPH"/>
    <property type="match status" value="1"/>
</dbReference>
<dbReference type="OrthoDB" id="9797709at2"/>
<dbReference type="AlphaFoldDB" id="A0A2S8F6J8"/>
<dbReference type="Gene3D" id="3.40.710.10">
    <property type="entry name" value="DD-peptidase/beta-lactamase superfamily"/>
    <property type="match status" value="1"/>
</dbReference>
<name>A0A2S8F6J8_9BACT</name>
<dbReference type="PANTHER" id="PTHR46825:SF9">
    <property type="entry name" value="BETA-LACTAMASE-RELATED DOMAIN-CONTAINING PROTEIN"/>
    <property type="match status" value="1"/>
</dbReference>
<proteinExistence type="predicted"/>
<dbReference type="Proteomes" id="UP000239388">
    <property type="component" value="Unassembled WGS sequence"/>
</dbReference>